<evidence type="ECO:0000313" key="2">
    <source>
        <dbReference type="Proteomes" id="UP001497700"/>
    </source>
</evidence>
<sequence>MGKSSMMIPIASCLGQYKWWRLRRPTQLRELQILDEASRGPWGSLVMLFDLKVWETTIACCLGVVTILALGFEPSAQQVLEFPTREARLPNATAWLGALNRTFGNEDWVGSGNIRMDAALLNGALGSPQQGLFYCPTPATKCTWSNFTTLALCSETRRMNSNSDEVEDPFYVTPLALSSQFGSTSWLATDESGIFVLRLAVGRANVSSTDLSDLSDLDLWHLSHAEIVLITWRWCAKTISNPTATPLGLEFSSITEENLIKSDLVYNSGPKEDIDYLLAKSTGLIYQAETALFLDILRERLLVTDSMIDSNLYFFFSDDTFTADLENFATNIAETFNGMITSHYIRHNPYLQYLEGEVYYEEVYVHVRWFWFTLPILEMVLTTVFLVATIVLNREQPVFKNSVLPYLAHGLEGWQSGELDIQPPESVERLEEVLFKQIATLNRGQDGQLRLHKFEGFNDK</sequence>
<protein>
    <submittedName>
        <fullName evidence="1">Uncharacterized protein</fullName>
    </submittedName>
</protein>
<dbReference type="EMBL" id="MU393560">
    <property type="protein sequence ID" value="KAI4861157.1"/>
    <property type="molecule type" value="Genomic_DNA"/>
</dbReference>
<organism evidence="1 2">
    <name type="scientific">Hypoxylon rubiginosum</name>
    <dbReference type="NCBI Taxonomy" id="110542"/>
    <lineage>
        <taxon>Eukaryota</taxon>
        <taxon>Fungi</taxon>
        <taxon>Dikarya</taxon>
        <taxon>Ascomycota</taxon>
        <taxon>Pezizomycotina</taxon>
        <taxon>Sordariomycetes</taxon>
        <taxon>Xylariomycetidae</taxon>
        <taxon>Xylariales</taxon>
        <taxon>Hypoxylaceae</taxon>
        <taxon>Hypoxylon</taxon>
    </lineage>
</organism>
<reference evidence="1 2" key="1">
    <citation type="journal article" date="2022" name="New Phytol.">
        <title>Ecological generalism drives hyperdiversity of secondary metabolite gene clusters in xylarialean endophytes.</title>
        <authorList>
            <person name="Franco M.E.E."/>
            <person name="Wisecaver J.H."/>
            <person name="Arnold A.E."/>
            <person name="Ju Y.M."/>
            <person name="Slot J.C."/>
            <person name="Ahrendt S."/>
            <person name="Moore L.P."/>
            <person name="Eastman K.E."/>
            <person name="Scott K."/>
            <person name="Konkel Z."/>
            <person name="Mondo S.J."/>
            <person name="Kuo A."/>
            <person name="Hayes R.D."/>
            <person name="Haridas S."/>
            <person name="Andreopoulos B."/>
            <person name="Riley R."/>
            <person name="LaButti K."/>
            <person name="Pangilinan J."/>
            <person name="Lipzen A."/>
            <person name="Amirebrahimi M."/>
            <person name="Yan J."/>
            <person name="Adam C."/>
            <person name="Keymanesh K."/>
            <person name="Ng V."/>
            <person name="Louie K."/>
            <person name="Northen T."/>
            <person name="Drula E."/>
            <person name="Henrissat B."/>
            <person name="Hsieh H.M."/>
            <person name="Youens-Clark K."/>
            <person name="Lutzoni F."/>
            <person name="Miadlikowska J."/>
            <person name="Eastwood D.C."/>
            <person name="Hamelin R.C."/>
            <person name="Grigoriev I.V."/>
            <person name="U'Ren J.M."/>
        </authorList>
    </citation>
    <scope>NUCLEOTIDE SEQUENCE [LARGE SCALE GENOMIC DNA]</scope>
    <source>
        <strain evidence="1 2">CBS 119005</strain>
    </source>
</reference>
<name>A0ACB9YP23_9PEZI</name>
<keyword evidence="2" id="KW-1185">Reference proteome</keyword>
<proteinExistence type="predicted"/>
<gene>
    <name evidence="1" type="ORF">F4820DRAFT_465033</name>
</gene>
<dbReference type="Proteomes" id="UP001497700">
    <property type="component" value="Unassembled WGS sequence"/>
</dbReference>
<evidence type="ECO:0000313" key="1">
    <source>
        <dbReference type="EMBL" id="KAI4861157.1"/>
    </source>
</evidence>
<comment type="caution">
    <text evidence="1">The sequence shown here is derived from an EMBL/GenBank/DDBJ whole genome shotgun (WGS) entry which is preliminary data.</text>
</comment>
<accession>A0ACB9YP23</accession>